<evidence type="ECO:0000256" key="6">
    <source>
        <dbReference type="ARBA" id="ARBA00023163"/>
    </source>
</evidence>
<dbReference type="SUPFAM" id="SSF140996">
    <property type="entry name" value="Hermes dimerisation domain"/>
    <property type="match status" value="1"/>
</dbReference>
<dbReference type="Proteomes" id="UP001159363">
    <property type="component" value="Chromosome 6"/>
</dbReference>
<evidence type="ECO:0000313" key="11">
    <source>
        <dbReference type="Proteomes" id="UP001159363"/>
    </source>
</evidence>
<organism evidence="10 11">
    <name type="scientific">Dryococelus australis</name>
    <dbReference type="NCBI Taxonomy" id="614101"/>
    <lineage>
        <taxon>Eukaryota</taxon>
        <taxon>Metazoa</taxon>
        <taxon>Ecdysozoa</taxon>
        <taxon>Arthropoda</taxon>
        <taxon>Hexapoda</taxon>
        <taxon>Insecta</taxon>
        <taxon>Pterygota</taxon>
        <taxon>Neoptera</taxon>
        <taxon>Polyneoptera</taxon>
        <taxon>Phasmatodea</taxon>
        <taxon>Verophasmatodea</taxon>
        <taxon>Anareolatae</taxon>
        <taxon>Phasmatidae</taxon>
        <taxon>Eurycanthinae</taxon>
        <taxon>Dryococelus</taxon>
    </lineage>
</organism>
<reference evidence="10 11" key="1">
    <citation type="submission" date="2023-02" db="EMBL/GenBank/DDBJ databases">
        <title>LHISI_Scaffold_Assembly.</title>
        <authorList>
            <person name="Stuart O.P."/>
            <person name="Cleave R."/>
            <person name="Magrath M.J.L."/>
            <person name="Mikheyev A.S."/>
        </authorList>
    </citation>
    <scope>NUCLEOTIDE SEQUENCE [LARGE SCALE GENOMIC DNA]</scope>
    <source>
        <strain evidence="10">Daus_M_001</strain>
        <tissue evidence="10">Leg muscle</tissue>
    </source>
</reference>
<dbReference type="InterPro" id="IPR003656">
    <property type="entry name" value="Znf_BED"/>
</dbReference>
<dbReference type="InterPro" id="IPR036236">
    <property type="entry name" value="Znf_C2H2_sf"/>
</dbReference>
<evidence type="ECO:0000256" key="1">
    <source>
        <dbReference type="ARBA" id="ARBA00004123"/>
    </source>
</evidence>
<evidence type="ECO:0000313" key="10">
    <source>
        <dbReference type="EMBL" id="KAJ8879898.1"/>
    </source>
</evidence>
<keyword evidence="2" id="KW-0479">Metal-binding</keyword>
<gene>
    <name evidence="10" type="ORF">PR048_020518</name>
</gene>
<keyword evidence="11" id="KW-1185">Reference proteome</keyword>
<evidence type="ECO:0000256" key="7">
    <source>
        <dbReference type="ARBA" id="ARBA00023242"/>
    </source>
</evidence>
<evidence type="ECO:0000256" key="4">
    <source>
        <dbReference type="ARBA" id="ARBA00022833"/>
    </source>
</evidence>
<dbReference type="PROSITE" id="PS50808">
    <property type="entry name" value="ZF_BED"/>
    <property type="match status" value="1"/>
</dbReference>
<evidence type="ECO:0000259" key="9">
    <source>
        <dbReference type="PROSITE" id="PS50808"/>
    </source>
</evidence>
<dbReference type="Pfam" id="PF02892">
    <property type="entry name" value="zf-BED"/>
    <property type="match status" value="1"/>
</dbReference>
<dbReference type="PANTHER" id="PTHR46481">
    <property type="entry name" value="ZINC FINGER BED DOMAIN-CONTAINING PROTEIN 4"/>
    <property type="match status" value="1"/>
</dbReference>
<keyword evidence="4" id="KW-0862">Zinc</keyword>
<dbReference type="EMBL" id="JARBHB010000007">
    <property type="protein sequence ID" value="KAJ8879898.1"/>
    <property type="molecule type" value="Genomic_DNA"/>
</dbReference>
<dbReference type="SMART" id="SM00614">
    <property type="entry name" value="ZnF_BED"/>
    <property type="match status" value="1"/>
</dbReference>
<evidence type="ECO:0000256" key="8">
    <source>
        <dbReference type="PROSITE-ProRule" id="PRU00027"/>
    </source>
</evidence>
<comment type="caution">
    <text evidence="10">The sequence shown here is derived from an EMBL/GenBank/DDBJ whole genome shotgun (WGS) entry which is preliminary data.</text>
</comment>
<keyword evidence="3 8" id="KW-0863">Zinc-finger</keyword>
<dbReference type="SUPFAM" id="SSF57667">
    <property type="entry name" value="beta-beta-alpha zinc fingers"/>
    <property type="match status" value="1"/>
</dbReference>
<evidence type="ECO:0000256" key="3">
    <source>
        <dbReference type="ARBA" id="ARBA00022771"/>
    </source>
</evidence>
<accession>A0ABQ9H6K0</accession>
<name>A0ABQ9H6K0_9NEOP</name>
<proteinExistence type="predicted"/>
<keyword evidence="5" id="KW-0805">Transcription regulation</keyword>
<keyword evidence="6" id="KW-0804">Transcription</keyword>
<dbReference type="PANTHER" id="PTHR46481:SF10">
    <property type="entry name" value="ZINC FINGER BED DOMAIN-CONTAINING PROTEIN 39"/>
    <property type="match status" value="1"/>
</dbReference>
<dbReference type="SUPFAM" id="SSF53098">
    <property type="entry name" value="Ribonuclease H-like"/>
    <property type="match status" value="1"/>
</dbReference>
<feature type="domain" description="BED-type" evidence="9">
    <location>
        <begin position="36"/>
        <end position="96"/>
    </location>
</feature>
<sequence length="649" mass="73462">MRKKRKQISGIDRASEKTQELIKVESRRVQLFGRRVKMSSVWKYFSKDLTDVSKAKCNQCGKIVSRGGKVKSRFTTSNLIKHLARCGAHQNMLKAVSLESRIKIENNSFDATSCSLSKDAFNMNSKYDKNDRRAKEINRAIGEMLCLNKLPYSFVETEGFRVLMSKTCPEYEIPCGKFFANTLIPDMYEEAEAKVSEILNSAEEMCITLDLWTSVGNSDYISITAHFHDRNFEKHYVFLEMMPCDTHSSQLIFENLKAAFAKWNISTKVKAVVTNSTANMAEAVAKLDVLHVGCSAHLIQLVSLIIVVDQAILNHPNVRKLLRIANQLVGFFKHSTAGMKALNEAQLSLGQKQKCLLQDEPTRSDSTFTMLQRLVEQKNVIAVVANQFQQVTNLQASEWVLADNVLVILSHFTEFAKEISKRDTSLADVWALIHSLKAVLTNLQEKLEEQNVSGFLNDVHSELVRRFPLVDSKANILATVLDPRYKTSLFDDEASILIKCRELISEEISLIVPAADSKNNWSSLDADADECEHVTETRQLTLMQVTKRLLSQKTKNKRFAVGETSIELELDDYLSTSPVGYDTSPADFWKTSLHRNIKRLSKFWLSVPAGSIFSEQDYSQGGLATDHCSLLPHHVNQLVFLKENLRYLK</sequence>
<dbReference type="InterPro" id="IPR052035">
    <property type="entry name" value="ZnF_BED_domain_contain"/>
</dbReference>
<dbReference type="InterPro" id="IPR012337">
    <property type="entry name" value="RNaseH-like_sf"/>
</dbReference>
<keyword evidence="7" id="KW-0539">Nucleus</keyword>
<comment type="subcellular location">
    <subcellularLocation>
        <location evidence="1">Nucleus</location>
    </subcellularLocation>
</comment>
<evidence type="ECO:0000256" key="5">
    <source>
        <dbReference type="ARBA" id="ARBA00023015"/>
    </source>
</evidence>
<evidence type="ECO:0000256" key="2">
    <source>
        <dbReference type="ARBA" id="ARBA00022723"/>
    </source>
</evidence>
<protein>
    <recommendedName>
        <fullName evidence="9">BED-type domain-containing protein</fullName>
    </recommendedName>
</protein>